<evidence type="ECO:0000313" key="2">
    <source>
        <dbReference type="EMBL" id="GMI49172.1"/>
    </source>
</evidence>
<evidence type="ECO:0000313" key="3">
    <source>
        <dbReference type="Proteomes" id="UP001165065"/>
    </source>
</evidence>
<keyword evidence="3" id="KW-1185">Reference proteome</keyword>
<protein>
    <submittedName>
        <fullName evidence="2">Uncharacterized protein</fullName>
    </submittedName>
</protein>
<dbReference type="Proteomes" id="UP001165065">
    <property type="component" value="Unassembled WGS sequence"/>
</dbReference>
<dbReference type="EMBL" id="BRYA01000471">
    <property type="protein sequence ID" value="GMI49172.1"/>
    <property type="molecule type" value="Genomic_DNA"/>
</dbReference>
<dbReference type="AlphaFoldDB" id="A0A9W7GSE2"/>
<name>A0A9W7GSE2_9STRA</name>
<accession>A0A9W7GSE2</accession>
<sequence length="459" mass="51044">MSRRSPRLLAAAPAPKQQQPTKTSKKKSTGGSKKRKVTSTSKQAEMIEEQAETIEEQAETIEGQAERIEEQAERIQEQTEMIEEQAKKIADQAETIEGVAAAIAEQTRTIKTQVEKQTRLKTLIEERDDTIQDLRESILDLRDANKQQATEINNLKSTIVESTPITNIDFIDKTTCPRPLDLLVRAARMNAKPTRLVLHCAKEDFGTLMKLLKKINLSAVEELSFYSLYNHTWGGGYGAAPRLLGDPNLYPRVQDTALLPQNQDTYNSCVLSRPIDGFDSAPSIIGDLFDKSLSNITLKIDTSHHLGALATVRNLVHLTLLFNVVRSQGNGYAVTHCKQFDLRTLHALQHLEIVGFAGNDPIDFIKSNSITKLELGRNNKGILIIDMDCPELRCIKGEAGYYGLGFGADEKAVMESGEEAKVSQGVWGRFGSSFSDNIRKLTWNVHKDCVIKAEGGYPY</sequence>
<dbReference type="OrthoDB" id="10418631at2759"/>
<feature type="compositionally biased region" description="Low complexity" evidence="1">
    <location>
        <begin position="7"/>
        <end position="22"/>
    </location>
</feature>
<feature type="compositionally biased region" description="Basic residues" evidence="1">
    <location>
        <begin position="23"/>
        <end position="37"/>
    </location>
</feature>
<evidence type="ECO:0000256" key="1">
    <source>
        <dbReference type="SAM" id="MobiDB-lite"/>
    </source>
</evidence>
<comment type="caution">
    <text evidence="2">The sequence shown here is derived from an EMBL/GenBank/DDBJ whole genome shotgun (WGS) entry which is preliminary data.</text>
</comment>
<proteinExistence type="predicted"/>
<feature type="region of interest" description="Disordered" evidence="1">
    <location>
        <begin position="1"/>
        <end position="44"/>
    </location>
</feature>
<organism evidence="2 3">
    <name type="scientific">Triparma columacea</name>
    <dbReference type="NCBI Taxonomy" id="722753"/>
    <lineage>
        <taxon>Eukaryota</taxon>
        <taxon>Sar</taxon>
        <taxon>Stramenopiles</taxon>
        <taxon>Ochrophyta</taxon>
        <taxon>Bolidophyceae</taxon>
        <taxon>Parmales</taxon>
        <taxon>Triparmaceae</taxon>
        <taxon>Triparma</taxon>
    </lineage>
</organism>
<gene>
    <name evidence="2" type="ORF">TrCOL_g6105</name>
</gene>
<reference evidence="3" key="1">
    <citation type="journal article" date="2023" name="Commun. Biol.">
        <title>Genome analysis of Parmales, the sister group of diatoms, reveals the evolutionary specialization of diatoms from phago-mixotrophs to photoautotrophs.</title>
        <authorList>
            <person name="Ban H."/>
            <person name="Sato S."/>
            <person name="Yoshikawa S."/>
            <person name="Yamada K."/>
            <person name="Nakamura Y."/>
            <person name="Ichinomiya M."/>
            <person name="Sato N."/>
            <person name="Blanc-Mathieu R."/>
            <person name="Endo H."/>
            <person name="Kuwata A."/>
            <person name="Ogata H."/>
        </authorList>
    </citation>
    <scope>NUCLEOTIDE SEQUENCE [LARGE SCALE GENOMIC DNA]</scope>
</reference>